<feature type="non-terminal residue" evidence="1">
    <location>
        <position position="103"/>
    </location>
</feature>
<comment type="caution">
    <text evidence="1">The sequence shown here is derived from an EMBL/GenBank/DDBJ whole genome shotgun (WGS) entry which is preliminary data.</text>
</comment>
<evidence type="ECO:0000313" key="1">
    <source>
        <dbReference type="EMBL" id="CAG8841783.1"/>
    </source>
</evidence>
<evidence type="ECO:0000313" key="2">
    <source>
        <dbReference type="Proteomes" id="UP000789920"/>
    </source>
</evidence>
<proteinExistence type="predicted"/>
<gene>
    <name evidence="1" type="ORF">RPERSI_LOCUS32022</name>
</gene>
<protein>
    <submittedName>
        <fullName evidence="1">4099_t:CDS:1</fullName>
    </submittedName>
</protein>
<feature type="non-terminal residue" evidence="1">
    <location>
        <position position="1"/>
    </location>
</feature>
<dbReference type="EMBL" id="CAJVQC010131660">
    <property type="protein sequence ID" value="CAG8841783.1"/>
    <property type="molecule type" value="Genomic_DNA"/>
</dbReference>
<keyword evidence="2" id="KW-1185">Reference proteome</keyword>
<dbReference type="Proteomes" id="UP000789920">
    <property type="component" value="Unassembled WGS sequence"/>
</dbReference>
<reference evidence="1" key="1">
    <citation type="submission" date="2021-06" db="EMBL/GenBank/DDBJ databases">
        <authorList>
            <person name="Kallberg Y."/>
            <person name="Tangrot J."/>
            <person name="Rosling A."/>
        </authorList>
    </citation>
    <scope>NUCLEOTIDE SEQUENCE</scope>
    <source>
        <strain evidence="1">MA461A</strain>
    </source>
</reference>
<name>A0ACA9SJK4_9GLOM</name>
<organism evidence="1 2">
    <name type="scientific">Racocetra persica</name>
    <dbReference type="NCBI Taxonomy" id="160502"/>
    <lineage>
        <taxon>Eukaryota</taxon>
        <taxon>Fungi</taxon>
        <taxon>Fungi incertae sedis</taxon>
        <taxon>Mucoromycota</taxon>
        <taxon>Glomeromycotina</taxon>
        <taxon>Glomeromycetes</taxon>
        <taxon>Diversisporales</taxon>
        <taxon>Gigasporaceae</taxon>
        <taxon>Racocetra</taxon>
    </lineage>
</organism>
<sequence>AWWMIPVTGISKLDIQHKDVLYILIQQSSGHYISLVPMASDGCICSFRSDHKGGLILFIINDSGGDSKARFVVGRGNDPYMTAKACMNFINEINGINGVKTNS</sequence>
<accession>A0ACA9SJK4</accession>